<keyword evidence="1" id="KW-0812">Transmembrane</keyword>
<evidence type="ECO:0000313" key="3">
    <source>
        <dbReference type="Proteomes" id="UP000000939"/>
    </source>
</evidence>
<dbReference type="OrthoDB" id="5348308at2"/>
<protein>
    <submittedName>
        <fullName evidence="2">Uncharacterized protein</fullName>
    </submittedName>
</protein>
<dbReference type="Proteomes" id="UP000000939">
    <property type="component" value="Chromosome"/>
</dbReference>
<dbReference type="HOGENOM" id="CLU_2393468_0_0_7"/>
<accession>D5V515</accession>
<dbReference type="RefSeq" id="WP_013134122.1">
    <property type="nucleotide sequence ID" value="NC_014166.1"/>
</dbReference>
<sequence length="94" mass="11142" precursor="true">MGLDLLIPFGILLVLVVYLIATRIKFEKQTIKDYEEKFENWKVHAKPEEKEVQESKKELVGLVFKKNGKIEIELFDEFTNNKIQRGKFNSKIRE</sequence>
<proteinExistence type="predicted"/>
<dbReference type="STRING" id="572480.Arnit_0311"/>
<keyword evidence="3" id="KW-1185">Reference proteome</keyword>
<evidence type="ECO:0000313" key="2">
    <source>
        <dbReference type="EMBL" id="ADG91977.1"/>
    </source>
</evidence>
<evidence type="ECO:0000256" key="1">
    <source>
        <dbReference type="SAM" id="Phobius"/>
    </source>
</evidence>
<dbReference type="KEGG" id="ant:Arnit_0311"/>
<reference evidence="2 3" key="1">
    <citation type="journal article" date="2010" name="Stand. Genomic Sci.">
        <title>Complete genome sequence of Arcobacter nitrofigilis type strain (CI).</title>
        <authorList>
            <person name="Pati A."/>
            <person name="Gronow S."/>
            <person name="Lapidus A."/>
            <person name="Copeland A."/>
            <person name="Glavina Del Rio T."/>
            <person name="Nolan M."/>
            <person name="Lucas S."/>
            <person name="Tice H."/>
            <person name="Cheng J.F."/>
            <person name="Han C."/>
            <person name="Chertkov O."/>
            <person name="Bruce D."/>
            <person name="Tapia R."/>
            <person name="Goodwin L."/>
            <person name="Pitluck S."/>
            <person name="Liolios K."/>
            <person name="Ivanova N."/>
            <person name="Mavromatis K."/>
            <person name="Chen A."/>
            <person name="Palaniappan K."/>
            <person name="Land M."/>
            <person name="Hauser L."/>
            <person name="Chang Y.J."/>
            <person name="Jeffries C.D."/>
            <person name="Detter J.C."/>
            <person name="Rohde M."/>
            <person name="Goker M."/>
            <person name="Bristow J."/>
            <person name="Eisen J.A."/>
            <person name="Markowitz V."/>
            <person name="Hugenholtz P."/>
            <person name="Klenk H.P."/>
            <person name="Kyrpides N.C."/>
        </authorList>
    </citation>
    <scope>NUCLEOTIDE SEQUENCE [LARGE SCALE GENOMIC DNA]</scope>
    <source>
        <strain evidence="3">ATCC 33309 / DSM 7299 / CCUG 15893 / LMG 7604 / NCTC 12251 / CI</strain>
    </source>
</reference>
<feature type="transmembrane region" description="Helical" evidence="1">
    <location>
        <begin position="6"/>
        <end position="24"/>
    </location>
</feature>
<name>D5V515_ARCNC</name>
<gene>
    <name evidence="2" type="ordered locus">Arnit_0311</name>
</gene>
<organism evidence="2 3">
    <name type="scientific">Arcobacter nitrofigilis (strain ATCC 33309 / DSM 7299 / CCUG 15893 / LMG 7604 / NCTC 12251 / CI)</name>
    <name type="common">Campylobacter nitrofigilis</name>
    <dbReference type="NCBI Taxonomy" id="572480"/>
    <lineage>
        <taxon>Bacteria</taxon>
        <taxon>Pseudomonadati</taxon>
        <taxon>Campylobacterota</taxon>
        <taxon>Epsilonproteobacteria</taxon>
        <taxon>Campylobacterales</taxon>
        <taxon>Arcobacteraceae</taxon>
        <taxon>Arcobacter</taxon>
    </lineage>
</organism>
<dbReference type="EMBL" id="CP001999">
    <property type="protein sequence ID" value="ADG91977.1"/>
    <property type="molecule type" value="Genomic_DNA"/>
</dbReference>
<keyword evidence="1" id="KW-0472">Membrane</keyword>
<dbReference type="AlphaFoldDB" id="D5V515"/>
<keyword evidence="1" id="KW-1133">Transmembrane helix</keyword>